<sequence length="139" mass="15756">DNNPILDIPREFFMDMGNLEDFDCGYCGLGPTLLNGSMEFHSPALKFIYLNDNGISRMESHAITAFNTKSPSIIRMPDGIMCDCSIAWFVLTPELRGSVKGYCPDHTRFDELHPEDFQDCIMKDPTAESSTWITSDQKY</sequence>
<dbReference type="EMBL" id="LR908309">
    <property type="protein sequence ID" value="CAD7254286.1"/>
    <property type="molecule type" value="Genomic_DNA"/>
</dbReference>
<proteinExistence type="predicted"/>
<dbReference type="Proteomes" id="UP000677054">
    <property type="component" value="Unassembled WGS sequence"/>
</dbReference>
<feature type="non-terminal residue" evidence="1">
    <location>
        <position position="1"/>
    </location>
</feature>
<keyword evidence="2" id="KW-1185">Reference proteome</keyword>
<reference evidence="1" key="1">
    <citation type="submission" date="2020-11" db="EMBL/GenBank/DDBJ databases">
        <authorList>
            <person name="Tran Van P."/>
        </authorList>
    </citation>
    <scope>NUCLEOTIDE SEQUENCE</scope>
</reference>
<dbReference type="EMBL" id="CAJPEV010008791">
    <property type="protein sequence ID" value="CAG0905422.1"/>
    <property type="molecule type" value="Genomic_DNA"/>
</dbReference>
<organism evidence="1">
    <name type="scientific">Darwinula stevensoni</name>
    <dbReference type="NCBI Taxonomy" id="69355"/>
    <lineage>
        <taxon>Eukaryota</taxon>
        <taxon>Metazoa</taxon>
        <taxon>Ecdysozoa</taxon>
        <taxon>Arthropoda</taxon>
        <taxon>Crustacea</taxon>
        <taxon>Oligostraca</taxon>
        <taxon>Ostracoda</taxon>
        <taxon>Podocopa</taxon>
        <taxon>Podocopida</taxon>
        <taxon>Darwinulocopina</taxon>
        <taxon>Darwinuloidea</taxon>
        <taxon>Darwinulidae</taxon>
        <taxon>Darwinula</taxon>
    </lineage>
</organism>
<dbReference type="Gene3D" id="3.80.10.10">
    <property type="entry name" value="Ribonuclease Inhibitor"/>
    <property type="match status" value="1"/>
</dbReference>
<evidence type="ECO:0000313" key="2">
    <source>
        <dbReference type="Proteomes" id="UP000677054"/>
    </source>
</evidence>
<dbReference type="OrthoDB" id="27267at2759"/>
<evidence type="ECO:0000313" key="1">
    <source>
        <dbReference type="EMBL" id="CAD7254286.1"/>
    </source>
</evidence>
<dbReference type="SUPFAM" id="SSF52058">
    <property type="entry name" value="L domain-like"/>
    <property type="match status" value="1"/>
</dbReference>
<protein>
    <submittedName>
        <fullName evidence="1">Uncharacterized protein</fullName>
    </submittedName>
</protein>
<accession>A0A7R9AI09</accession>
<name>A0A7R9AI09_9CRUS</name>
<gene>
    <name evidence="1" type="ORF">DSTB1V02_LOCUS14032</name>
</gene>
<dbReference type="AlphaFoldDB" id="A0A7R9AI09"/>
<dbReference type="InterPro" id="IPR032675">
    <property type="entry name" value="LRR_dom_sf"/>
</dbReference>